<organism evidence="2 3">
    <name type="scientific">Clostridium lentum</name>
    <dbReference type="NCBI Taxonomy" id="2763037"/>
    <lineage>
        <taxon>Bacteria</taxon>
        <taxon>Bacillati</taxon>
        <taxon>Bacillota</taxon>
        <taxon>Clostridia</taxon>
        <taxon>Eubacteriales</taxon>
        <taxon>Clostridiaceae</taxon>
        <taxon>Clostridium</taxon>
    </lineage>
</organism>
<dbReference type="AlphaFoldDB" id="A0A8I0AB87"/>
<dbReference type="PANTHER" id="PTHR30087">
    <property type="entry name" value="INNER MEMBRANE PROTEIN"/>
    <property type="match status" value="1"/>
</dbReference>
<sequence>MSNSGKPIIVVSKCLGFEPCRYNGGMEPNNFIEVLGDYVEFIKVCPEQGCGLPTPRGSLKIVENDDGYNVVQNKTNIVLTKELKGFTSKFLSELGEVDGFILKSKSPSCGIKDAKIYPNIEKCSSIKRGNGLFADEVIKKYPNLLVENEGRLTNYKIRERFLTNIYILSDFRSVKKSNSFEELREFHLKNSMLFISYSQKYSKLLDELIYNYDNGDFSTLINEYENTLNILLSRTPRYTSNINVCLRAIEQFREELSDEEIKFIWSTIDKYRNGIVPFSVLQYLIKGYIIRFDIENLKNQSFFHPYPDGLIQVTDSGKSIH</sequence>
<gene>
    <name evidence="2" type="ORF">H8R92_10000</name>
</gene>
<dbReference type="Pfam" id="PF04463">
    <property type="entry name" value="2-thiour_desulf"/>
    <property type="match status" value="1"/>
</dbReference>
<dbReference type="InterPro" id="IPR013560">
    <property type="entry name" value="DUF1722"/>
</dbReference>
<comment type="caution">
    <text evidence="2">The sequence shown here is derived from an EMBL/GenBank/DDBJ whole genome shotgun (WGS) entry which is preliminary data.</text>
</comment>
<evidence type="ECO:0000313" key="2">
    <source>
        <dbReference type="EMBL" id="MBC5640746.1"/>
    </source>
</evidence>
<evidence type="ECO:0000313" key="3">
    <source>
        <dbReference type="Proteomes" id="UP000662088"/>
    </source>
</evidence>
<evidence type="ECO:0000259" key="1">
    <source>
        <dbReference type="Pfam" id="PF08349"/>
    </source>
</evidence>
<dbReference type="Pfam" id="PF08349">
    <property type="entry name" value="DUF1722"/>
    <property type="match status" value="1"/>
</dbReference>
<dbReference type="InterPro" id="IPR007553">
    <property type="entry name" value="2-thiour_desulf"/>
</dbReference>
<dbReference type="EMBL" id="JACOOQ010000016">
    <property type="protein sequence ID" value="MBC5640746.1"/>
    <property type="molecule type" value="Genomic_DNA"/>
</dbReference>
<dbReference type="RefSeq" id="WP_186835365.1">
    <property type="nucleotide sequence ID" value="NZ_JACOOQ010000016.1"/>
</dbReference>
<reference evidence="2" key="1">
    <citation type="submission" date="2020-08" db="EMBL/GenBank/DDBJ databases">
        <title>Genome public.</title>
        <authorList>
            <person name="Liu C."/>
            <person name="Sun Q."/>
        </authorList>
    </citation>
    <scope>NUCLEOTIDE SEQUENCE</scope>
    <source>
        <strain evidence="2">NSJ-42</strain>
    </source>
</reference>
<proteinExistence type="predicted"/>
<accession>A0A8I0AB87</accession>
<feature type="domain" description="DUF1722" evidence="1">
    <location>
        <begin position="192"/>
        <end position="307"/>
    </location>
</feature>
<protein>
    <submittedName>
        <fullName evidence="2">DUF523 and DUF1722 domain-containing protein</fullName>
    </submittedName>
</protein>
<dbReference type="PANTHER" id="PTHR30087:SF0">
    <property type="entry name" value="INNER MEMBRANE PROTEIN"/>
    <property type="match status" value="1"/>
</dbReference>
<keyword evidence="3" id="KW-1185">Reference proteome</keyword>
<dbReference type="Proteomes" id="UP000662088">
    <property type="component" value="Unassembled WGS sequence"/>
</dbReference>
<name>A0A8I0AB87_9CLOT</name>